<dbReference type="AlphaFoldDB" id="A0AA48M3H1"/>
<organism evidence="1">
    <name type="scientific">freshwater sediment metagenome</name>
    <dbReference type="NCBI Taxonomy" id="556182"/>
    <lineage>
        <taxon>unclassified sequences</taxon>
        <taxon>metagenomes</taxon>
        <taxon>ecological metagenomes</taxon>
    </lineage>
</organism>
<dbReference type="EMBL" id="OY288114">
    <property type="protein sequence ID" value="CAJ0892730.1"/>
    <property type="molecule type" value="Genomic_DNA"/>
</dbReference>
<reference evidence="1" key="1">
    <citation type="submission" date="2023-07" db="EMBL/GenBank/DDBJ databases">
        <authorList>
            <person name="Pelsma A.J. K."/>
        </authorList>
    </citation>
    <scope>NUCLEOTIDE SEQUENCE</scope>
</reference>
<accession>A0AA48M3H1</accession>
<gene>
    <name evidence="1" type="ORF">AMST5_04244</name>
</gene>
<name>A0AA48M3H1_9ZZZZ</name>
<sequence length="146" mass="15794">MELTADTIANDAAERTTVNEVAENPLPTTAKSHRVDLEPAYRVTDPARGTTAGHGKAFMLYEGQVIGESKEPAFDAARWLLKRGLALPSDRLTTYRDGTPCVFTTVGRAATLSVRDNARCGVTLCAYREPSPETLKALRQTKVATA</sequence>
<evidence type="ECO:0000313" key="1">
    <source>
        <dbReference type="EMBL" id="CAJ0892730.1"/>
    </source>
</evidence>
<proteinExistence type="predicted"/>
<protein>
    <submittedName>
        <fullName evidence="1">Uncharacterized protein</fullName>
    </submittedName>
</protein>